<dbReference type="Proteomes" id="UP001476583">
    <property type="component" value="Chromosome"/>
</dbReference>
<keyword evidence="2" id="KW-1185">Reference proteome</keyword>
<proteinExistence type="predicted"/>
<name>A0ABZ2RC82_ECTME</name>
<reference evidence="1 2" key="1">
    <citation type="submission" date="2024-03" db="EMBL/GenBank/DDBJ databases">
        <title>Complete genome of BD2.</title>
        <authorList>
            <person name="Cao G."/>
        </authorList>
    </citation>
    <scope>NUCLEOTIDE SEQUENCE [LARGE SCALE GENOMIC DNA]</scope>
    <source>
        <strain evidence="1 2">BD2</strain>
    </source>
</reference>
<evidence type="ECO:0000313" key="1">
    <source>
        <dbReference type="EMBL" id="WXL24217.1"/>
    </source>
</evidence>
<evidence type="ECO:0008006" key="3">
    <source>
        <dbReference type="Google" id="ProtNLM"/>
    </source>
</evidence>
<gene>
    <name evidence="1" type="ORF">WG219_12815</name>
</gene>
<sequence>MKHESPMTPEQEQQMLEHFRLHAQGEPSAAVDAQIMAAARAATEQPVTAGQPQYSFSRLYSWLSGGRGQQRWSLALAGVACLGIALSLTWRQFEPTADKYDGVPASESYSAVSSEAPMRPMTAQLIAPSAEMRARSAQPEAALGAQPSAKQRVEAASREQFATLASAPAMETINSDEQPLVIDPDVQERLKALHVLRQEGKEKEAEAALQTLHRDYPDLDIEALLRQWQEQE</sequence>
<protein>
    <recommendedName>
        <fullName evidence="3">Anti-sigma factor</fullName>
    </recommendedName>
</protein>
<organism evidence="1 2">
    <name type="scientific">Ectopseudomonas mendocina</name>
    <name type="common">Pseudomonas mendocina</name>
    <dbReference type="NCBI Taxonomy" id="300"/>
    <lineage>
        <taxon>Bacteria</taxon>
        <taxon>Pseudomonadati</taxon>
        <taxon>Pseudomonadota</taxon>
        <taxon>Gammaproteobacteria</taxon>
        <taxon>Pseudomonadales</taxon>
        <taxon>Pseudomonadaceae</taxon>
        <taxon>Ectopseudomonas</taxon>
    </lineage>
</organism>
<accession>A0ABZ2RC82</accession>
<dbReference type="EMBL" id="CP148074">
    <property type="protein sequence ID" value="WXL24217.1"/>
    <property type="molecule type" value="Genomic_DNA"/>
</dbReference>
<evidence type="ECO:0000313" key="2">
    <source>
        <dbReference type="Proteomes" id="UP001476583"/>
    </source>
</evidence>